<dbReference type="Proteomes" id="UP001304300">
    <property type="component" value="Chromosome"/>
</dbReference>
<proteinExistence type="predicted"/>
<dbReference type="AlphaFoldDB" id="A0AAQ3LDT2"/>
<dbReference type="EMBL" id="CP136920">
    <property type="protein sequence ID" value="WOO43527.1"/>
    <property type="molecule type" value="Genomic_DNA"/>
</dbReference>
<keyword evidence="2" id="KW-0732">Signal</keyword>
<feature type="signal peptide" evidence="2">
    <location>
        <begin position="1"/>
        <end position="30"/>
    </location>
</feature>
<evidence type="ECO:0000313" key="3">
    <source>
        <dbReference type="EMBL" id="WOO43527.1"/>
    </source>
</evidence>
<evidence type="ECO:0000313" key="4">
    <source>
        <dbReference type="Proteomes" id="UP001304300"/>
    </source>
</evidence>
<evidence type="ECO:0000256" key="1">
    <source>
        <dbReference type="SAM" id="MobiDB-lite"/>
    </source>
</evidence>
<dbReference type="KEGG" id="puo:RZN69_10550"/>
<name>A0AAQ3LDT2_9BACT</name>
<accession>A0AAQ3LDT2</accession>
<feature type="compositionally biased region" description="Basic and acidic residues" evidence="1">
    <location>
        <begin position="44"/>
        <end position="56"/>
    </location>
</feature>
<feature type="region of interest" description="Disordered" evidence="1">
    <location>
        <begin position="44"/>
        <end position="97"/>
    </location>
</feature>
<organism evidence="3 4">
    <name type="scientific">Rubellicoccus peritrichatus</name>
    <dbReference type="NCBI Taxonomy" id="3080537"/>
    <lineage>
        <taxon>Bacteria</taxon>
        <taxon>Pseudomonadati</taxon>
        <taxon>Verrucomicrobiota</taxon>
        <taxon>Opitutia</taxon>
        <taxon>Puniceicoccales</taxon>
        <taxon>Cerasicoccaceae</taxon>
        <taxon>Rubellicoccus</taxon>
    </lineage>
</organism>
<keyword evidence="4" id="KW-1185">Reference proteome</keyword>
<protein>
    <submittedName>
        <fullName evidence="3">Uncharacterized protein</fullName>
    </submittedName>
</protein>
<sequence>MQTNRFTWHRIFRMCGFGAFWCLSPFVSIASTDFEEAARAESQRQLKAEDSSESLKEGSALDSLSGELKSPTLHINQPTPKRQEKAEEGSPAEALAEREQRNWLLTGVLKLKGQYDETLTDEERQLKEERKRGFYSPTLFVDHMASLKDRQRESTGADDPNSLGAIDPLAGAVDLFADQSEVLASRMNRGTVFDREWLLFGEESVDQRDLAEQGRASRYSELLLAEQRVSGQSDYVFRELQSLPQATENPYLVKPVSFQPKAPEINRPIELEKNSETNPLLPVMVNTAETAEPPTEVRLYRPEKKIDEKYFKNLKRF</sequence>
<gene>
    <name evidence="3" type="ORF">RZN69_10550</name>
</gene>
<reference evidence="3 4" key="1">
    <citation type="submission" date="2023-10" db="EMBL/GenBank/DDBJ databases">
        <title>Rubellicoccus peritrichatus gen. nov., sp. nov., isolated from an algae of coral reef tank.</title>
        <authorList>
            <person name="Luo J."/>
        </authorList>
    </citation>
    <scope>NUCLEOTIDE SEQUENCE [LARGE SCALE GENOMIC DNA]</scope>
    <source>
        <strain evidence="3 4">CR14</strain>
    </source>
</reference>
<feature type="chain" id="PRO_5042978943" evidence="2">
    <location>
        <begin position="31"/>
        <end position="317"/>
    </location>
</feature>
<dbReference type="RefSeq" id="WP_317836085.1">
    <property type="nucleotide sequence ID" value="NZ_CP136920.1"/>
</dbReference>
<evidence type="ECO:0000256" key="2">
    <source>
        <dbReference type="SAM" id="SignalP"/>
    </source>
</evidence>